<dbReference type="EMBL" id="CAJPDS010000060">
    <property type="protein sequence ID" value="CAF9931745.1"/>
    <property type="molecule type" value="Genomic_DNA"/>
</dbReference>
<organism evidence="7 8">
    <name type="scientific">Heterodermia speciosa</name>
    <dbReference type="NCBI Taxonomy" id="116794"/>
    <lineage>
        <taxon>Eukaryota</taxon>
        <taxon>Fungi</taxon>
        <taxon>Dikarya</taxon>
        <taxon>Ascomycota</taxon>
        <taxon>Pezizomycotina</taxon>
        <taxon>Lecanoromycetes</taxon>
        <taxon>OSLEUM clade</taxon>
        <taxon>Lecanoromycetidae</taxon>
        <taxon>Caliciales</taxon>
        <taxon>Physciaceae</taxon>
        <taxon>Heterodermia</taxon>
    </lineage>
</organism>
<comment type="similarity">
    <text evidence="2 5">Belongs to the GrpE family.</text>
</comment>
<reference evidence="7" key="1">
    <citation type="submission" date="2021-03" db="EMBL/GenBank/DDBJ databases">
        <authorList>
            <person name="Tagirdzhanova G."/>
        </authorList>
    </citation>
    <scope>NUCLEOTIDE SEQUENCE</scope>
</reference>
<dbReference type="GO" id="GO:0006457">
    <property type="term" value="P:protein folding"/>
    <property type="evidence" value="ECO:0007669"/>
    <property type="project" value="InterPro"/>
</dbReference>
<evidence type="ECO:0000256" key="3">
    <source>
        <dbReference type="ARBA" id="ARBA00023186"/>
    </source>
</evidence>
<dbReference type="CDD" id="cd00446">
    <property type="entry name" value="GrpE"/>
    <property type="match status" value="1"/>
</dbReference>
<evidence type="ECO:0000313" key="7">
    <source>
        <dbReference type="EMBL" id="CAF9931745.1"/>
    </source>
</evidence>
<feature type="region of interest" description="Disordered" evidence="6">
    <location>
        <begin position="51"/>
        <end position="79"/>
    </location>
</feature>
<evidence type="ECO:0000256" key="4">
    <source>
        <dbReference type="RuleBase" id="RU000640"/>
    </source>
</evidence>
<dbReference type="AlphaFoldDB" id="A0A8H3IWY5"/>
<gene>
    <name evidence="7" type="primary">MGE1</name>
    <name evidence="7" type="ORF">HETSPECPRED_008184</name>
</gene>
<dbReference type="GO" id="GO:0030150">
    <property type="term" value="P:protein import into mitochondrial matrix"/>
    <property type="evidence" value="ECO:0007669"/>
    <property type="project" value="TreeGrafter"/>
</dbReference>
<feature type="compositionally biased region" description="Basic and acidic residues" evidence="6">
    <location>
        <begin position="65"/>
        <end position="79"/>
    </location>
</feature>
<protein>
    <recommendedName>
        <fullName evidence="4">GrpE protein homolog</fullName>
    </recommendedName>
</protein>
<feature type="compositionally biased region" description="Polar residues" evidence="6">
    <location>
        <begin position="51"/>
        <end position="62"/>
    </location>
</feature>
<dbReference type="GO" id="GO:0051082">
    <property type="term" value="F:unfolded protein binding"/>
    <property type="evidence" value="ECO:0007669"/>
    <property type="project" value="TreeGrafter"/>
</dbReference>
<dbReference type="InterPro" id="IPR009012">
    <property type="entry name" value="GrpE_head"/>
</dbReference>
<dbReference type="PANTHER" id="PTHR21237">
    <property type="entry name" value="GRPE PROTEIN"/>
    <property type="match status" value="1"/>
</dbReference>
<evidence type="ECO:0000256" key="1">
    <source>
        <dbReference type="ARBA" id="ARBA00004305"/>
    </source>
</evidence>
<accession>A0A8H3IWY5</accession>
<proteinExistence type="inferred from homology"/>
<dbReference type="GO" id="GO:0000774">
    <property type="term" value="F:adenyl-nucleotide exchange factor activity"/>
    <property type="evidence" value="ECO:0007669"/>
    <property type="project" value="InterPro"/>
</dbReference>
<dbReference type="GO" id="GO:0051087">
    <property type="term" value="F:protein-folding chaperone binding"/>
    <property type="evidence" value="ECO:0007669"/>
    <property type="project" value="InterPro"/>
</dbReference>
<evidence type="ECO:0000256" key="5">
    <source>
        <dbReference type="RuleBase" id="RU004478"/>
    </source>
</evidence>
<dbReference type="InterPro" id="IPR000740">
    <property type="entry name" value="GrpE"/>
</dbReference>
<keyword evidence="8" id="KW-1185">Reference proteome</keyword>
<comment type="function">
    <text evidence="4">Essential component of the PAM complex, a complex required for the translocation of transit peptide-containing proteins from the inner membrane into the mitochondrial matrix in an ATP-dependent manner.</text>
</comment>
<dbReference type="Gene3D" id="2.30.22.10">
    <property type="entry name" value="Head domain of nucleotide exchange factor GrpE"/>
    <property type="match status" value="1"/>
</dbReference>
<keyword evidence="4" id="KW-0496">Mitochondrion</keyword>
<keyword evidence="3 4" id="KW-0143">Chaperone</keyword>
<dbReference type="SUPFAM" id="SSF51064">
    <property type="entry name" value="Head domain of nucleotide exchange factor GrpE"/>
    <property type="match status" value="1"/>
</dbReference>
<dbReference type="GO" id="GO:0001405">
    <property type="term" value="C:PAM complex, Tim23 associated import motor"/>
    <property type="evidence" value="ECO:0007669"/>
    <property type="project" value="TreeGrafter"/>
</dbReference>
<dbReference type="Gene3D" id="3.90.20.20">
    <property type="match status" value="1"/>
</dbReference>
<dbReference type="GO" id="GO:0042803">
    <property type="term" value="F:protein homodimerization activity"/>
    <property type="evidence" value="ECO:0007669"/>
    <property type="project" value="InterPro"/>
</dbReference>
<name>A0A8H3IWY5_9LECA</name>
<dbReference type="PANTHER" id="PTHR21237:SF23">
    <property type="entry name" value="GRPE PROTEIN HOMOLOG, MITOCHONDRIAL"/>
    <property type="match status" value="1"/>
</dbReference>
<comment type="caution">
    <text evidence="7">The sequence shown here is derived from an EMBL/GenBank/DDBJ whole genome shotgun (WGS) entry which is preliminary data.</text>
</comment>
<dbReference type="PROSITE" id="PS01071">
    <property type="entry name" value="GRPE"/>
    <property type="match status" value="1"/>
</dbReference>
<dbReference type="PRINTS" id="PR00773">
    <property type="entry name" value="GRPEPROTEIN"/>
</dbReference>
<dbReference type="HAMAP" id="MF_01151">
    <property type="entry name" value="GrpE"/>
    <property type="match status" value="1"/>
</dbReference>
<sequence>MIQRCLLRKSLPKSTSVHVPHKALYRALNNPSPLRFPSRQPITPRYYSIATEATSDSQSSTAEKAVPESKDGDPLEKELETKNREIIDLKDKYLRSVADFRNLQERTKRDIKSAREFAISQFAKDLLESIDNLDRALETVPADKVGKEGSNKDLMNLYDGLRMTETILMQTLKKHGLERFDPSEQQEKFNPNLHEATFQTKLEGKEDGTVFITQQKGFSLNGRVVRAAKVGVVKNS</sequence>
<dbReference type="Proteomes" id="UP000664521">
    <property type="component" value="Unassembled WGS sequence"/>
</dbReference>
<dbReference type="OrthoDB" id="201635at2759"/>
<dbReference type="Pfam" id="PF01025">
    <property type="entry name" value="GrpE"/>
    <property type="match status" value="1"/>
</dbReference>
<evidence type="ECO:0000256" key="6">
    <source>
        <dbReference type="SAM" id="MobiDB-lite"/>
    </source>
</evidence>
<dbReference type="FunFam" id="2.30.22.10:FF:000002">
    <property type="entry name" value="GrpE protein homolog"/>
    <property type="match status" value="1"/>
</dbReference>
<evidence type="ECO:0000256" key="2">
    <source>
        <dbReference type="ARBA" id="ARBA00009054"/>
    </source>
</evidence>
<dbReference type="SUPFAM" id="SSF58014">
    <property type="entry name" value="Coiled-coil domain of nucleotide exchange factor GrpE"/>
    <property type="match status" value="1"/>
</dbReference>
<comment type="subcellular location">
    <subcellularLocation>
        <location evidence="1 4">Mitochondrion matrix</location>
    </subcellularLocation>
</comment>
<evidence type="ECO:0000313" key="8">
    <source>
        <dbReference type="Proteomes" id="UP000664521"/>
    </source>
</evidence>
<dbReference type="InterPro" id="IPR013805">
    <property type="entry name" value="GrpE_CC"/>
</dbReference>